<dbReference type="GO" id="GO:0005524">
    <property type="term" value="F:ATP binding"/>
    <property type="evidence" value="ECO:0007669"/>
    <property type="project" value="UniProtKB-UniRule"/>
</dbReference>
<dbReference type="InterPro" id="IPR000494">
    <property type="entry name" value="Rcpt_L-dom"/>
</dbReference>
<dbReference type="AlphaFoldDB" id="A0A915HLP0"/>
<keyword evidence="7" id="KW-0677">Repeat</keyword>
<evidence type="ECO:0000256" key="4">
    <source>
        <dbReference type="ARBA" id="ARBA00022685"/>
    </source>
</evidence>
<dbReference type="EC" id="2.7.10.1" evidence="2"/>
<dbReference type="InterPro" id="IPR000719">
    <property type="entry name" value="Prot_kinase_dom"/>
</dbReference>
<dbReference type="InterPro" id="IPR001245">
    <property type="entry name" value="Ser-Thr/Tyr_kinase_cat_dom"/>
</dbReference>
<dbReference type="SMART" id="SM00060">
    <property type="entry name" value="FN3"/>
    <property type="match status" value="3"/>
</dbReference>
<accession>A0A915HLP0</accession>
<feature type="domain" description="Fibronectin type-III" evidence="20">
    <location>
        <begin position="477"/>
        <end position="578"/>
    </location>
</feature>
<evidence type="ECO:0000256" key="10">
    <source>
        <dbReference type="ARBA" id="ARBA00022840"/>
    </source>
</evidence>
<dbReference type="PROSITE" id="PS00107">
    <property type="entry name" value="PROTEIN_KINASE_ATP"/>
    <property type="match status" value="1"/>
</dbReference>
<dbReference type="GO" id="GO:0030424">
    <property type="term" value="C:axon"/>
    <property type="evidence" value="ECO:0007669"/>
    <property type="project" value="TreeGrafter"/>
</dbReference>
<sequence>MLEKYIKVSFSKSLSSLDFFKNLRIIRGNALWAGRFAFTIFQNKNLVSMWNRPSNSAFLRILNGGIQFQNNPRLCMDEIQNFAQQISLPSHSDKDISPFSNSNTVKIDLTVGFSDKHVVVLNWTPYEGGEFIGYKVYFRTVNDESVDINVDRDSCGEQWTMNFFQNDLTQGLLRNLSADTLYALYVQTATVHGKGHPVGISDVKYVRTKYAAPSAPRFVEKSSTKNQISLVWIEPEKPHGQITHYKISITMKPMMLDDGVNYCAKHTANRKMSALTIDWRRNVETSSDAAHSPFISAHSSPFGTEASLAAQILKINNKNEENCPKRSCCFCVEDKRNKIDLDKNVELSIFEDRIHEVIFPSMSYSYESGRRRRKRSIKNNVNIPKASIFLHADTVQPFNSSYDYESLKIDDYSTFSPVFTFNASTSHFTFQNLQHFSLYEFRIWACQNRTVRRNYCSYEPLTLQVLTQHSVQDDIIDYNTISIKVINHTDRSVSWKAPAYPNGQILAFEIRYRRVDSNETSANLYSKCVPVVDSRRRNYNLTLSDLSPGDYEFRIRAVTQANTVYWTEINFSVDRLSTFDLVLIAFCAVTIAFLSICVLTTGYFYFKRLEFSSKYVMQFFSANPDYFSQVEVYKADEWELNRDELQLIREIGSGTFGKVYEGRALFSPVKSQCGLSFTRCAVKTVSEKADMFEKFRFLIEASVMKQFTDAAFIVKLFGVVSEGHPTLVVMELMDQGSLKEYLMSRRPDPEYNTYGLNPPSYEETLRMAAEIVDGMAYLEAHQFCHRDLAARNCLVAADGTCKIGDFGMTRNLYDRSYYKPSGRRLMPVRWMAPEALRDAIFTSKSYGVLLWEIVTLAQQPYAGLSNEDVFNFVVDSQRTMDKPTGCPFLFETLMRQCWQYEAKSRPTFEYFASQLEPYQELAFHSISYFCKSTGCLVGQIPECSETDYLLSVQQRGITVTADCQL</sequence>
<dbReference type="OMA" id="FFILCTC"/>
<dbReference type="InterPro" id="IPR020635">
    <property type="entry name" value="Tyr_kinase_cat_dom"/>
</dbReference>
<dbReference type="PROSITE" id="PS00109">
    <property type="entry name" value="PROTEIN_KINASE_TYR"/>
    <property type="match status" value="1"/>
</dbReference>
<keyword evidence="9" id="KW-0418">Kinase</keyword>
<evidence type="ECO:0000256" key="3">
    <source>
        <dbReference type="ARBA" id="ARBA00022679"/>
    </source>
</evidence>
<evidence type="ECO:0000256" key="11">
    <source>
        <dbReference type="ARBA" id="ARBA00022989"/>
    </source>
</evidence>
<dbReference type="Gene3D" id="3.30.200.20">
    <property type="entry name" value="Phosphorylase Kinase, domain 1"/>
    <property type="match status" value="1"/>
</dbReference>
<dbReference type="Pfam" id="PF01030">
    <property type="entry name" value="Recep_L_domain"/>
    <property type="match status" value="1"/>
</dbReference>
<dbReference type="CDD" id="cd00063">
    <property type="entry name" value="FN3"/>
    <property type="match status" value="3"/>
</dbReference>
<dbReference type="PROSITE" id="PS50853">
    <property type="entry name" value="FN3"/>
    <property type="match status" value="2"/>
</dbReference>
<dbReference type="GO" id="GO:0005899">
    <property type="term" value="C:insulin receptor complex"/>
    <property type="evidence" value="ECO:0007669"/>
    <property type="project" value="TreeGrafter"/>
</dbReference>
<dbReference type="Proteomes" id="UP000887565">
    <property type="component" value="Unplaced"/>
</dbReference>
<dbReference type="WBParaSite" id="nRc.2.0.1.t02888-RA">
    <property type="protein sequence ID" value="nRc.2.0.1.t02888-RA"/>
    <property type="gene ID" value="nRc.2.0.1.g02888"/>
</dbReference>
<dbReference type="GO" id="GO:0043410">
    <property type="term" value="P:positive regulation of MAPK cascade"/>
    <property type="evidence" value="ECO:0007669"/>
    <property type="project" value="TreeGrafter"/>
</dbReference>
<keyword evidence="13" id="KW-0675">Receptor</keyword>
<dbReference type="InterPro" id="IPR008266">
    <property type="entry name" value="Tyr_kinase_AS"/>
</dbReference>
<dbReference type="Gene3D" id="2.60.40.10">
    <property type="entry name" value="Immunoglobulins"/>
    <property type="match status" value="4"/>
</dbReference>
<evidence type="ECO:0000256" key="2">
    <source>
        <dbReference type="ARBA" id="ARBA00011902"/>
    </source>
</evidence>
<evidence type="ECO:0000256" key="9">
    <source>
        <dbReference type="ARBA" id="ARBA00022777"/>
    </source>
</evidence>
<dbReference type="GO" id="GO:0005009">
    <property type="term" value="F:insulin receptor activity"/>
    <property type="evidence" value="ECO:0007669"/>
    <property type="project" value="TreeGrafter"/>
</dbReference>
<evidence type="ECO:0000259" key="20">
    <source>
        <dbReference type="PROSITE" id="PS50853"/>
    </source>
</evidence>
<evidence type="ECO:0000256" key="14">
    <source>
        <dbReference type="ARBA" id="ARBA00023180"/>
    </source>
</evidence>
<keyword evidence="5 18" id="KW-0812">Transmembrane</keyword>
<evidence type="ECO:0000256" key="17">
    <source>
        <dbReference type="PROSITE-ProRule" id="PRU10141"/>
    </source>
</evidence>
<dbReference type="PANTHER" id="PTHR24416:SF525">
    <property type="entry name" value="INSULIN-LIKE RECEPTOR"/>
    <property type="match status" value="1"/>
</dbReference>
<evidence type="ECO:0000256" key="8">
    <source>
        <dbReference type="ARBA" id="ARBA00022741"/>
    </source>
</evidence>
<evidence type="ECO:0000256" key="18">
    <source>
        <dbReference type="SAM" id="Phobius"/>
    </source>
</evidence>
<feature type="domain" description="Protein kinase" evidence="19">
    <location>
        <begin position="645"/>
        <end position="919"/>
    </location>
</feature>
<evidence type="ECO:0000256" key="6">
    <source>
        <dbReference type="ARBA" id="ARBA00022729"/>
    </source>
</evidence>
<keyword evidence="4" id="KW-0165">Cleavage on pair of basic residues</keyword>
<name>A0A915HLP0_ROMCU</name>
<keyword evidence="6" id="KW-0732">Signal</keyword>
<dbReference type="PROSITE" id="PS50011">
    <property type="entry name" value="PROTEIN_KINASE_DOM"/>
    <property type="match status" value="1"/>
</dbReference>
<comment type="subcellular location">
    <subcellularLocation>
        <location evidence="1">Membrane</location>
        <topology evidence="1">Single-pass type I membrane protein</topology>
    </subcellularLocation>
</comment>
<protein>
    <recommendedName>
        <fullName evidence="2">receptor protein-tyrosine kinase</fullName>
        <ecNumber evidence="2">2.7.10.1</ecNumber>
    </recommendedName>
</protein>
<keyword evidence="8 17" id="KW-0547">Nucleotide-binding</keyword>
<evidence type="ECO:0000313" key="21">
    <source>
        <dbReference type="Proteomes" id="UP000887565"/>
    </source>
</evidence>
<feature type="domain" description="Fibronectin type-III" evidence="20">
    <location>
        <begin position="105"/>
        <end position="211"/>
    </location>
</feature>
<dbReference type="PRINTS" id="PR00109">
    <property type="entry name" value="TYRKINASE"/>
</dbReference>
<dbReference type="InterPro" id="IPR017441">
    <property type="entry name" value="Protein_kinase_ATP_BS"/>
</dbReference>
<comment type="catalytic activity">
    <reaction evidence="16">
        <text>L-tyrosyl-[protein] + ATP = O-phospho-L-tyrosyl-[protein] + ADP + H(+)</text>
        <dbReference type="Rhea" id="RHEA:10596"/>
        <dbReference type="Rhea" id="RHEA-COMP:10136"/>
        <dbReference type="Rhea" id="RHEA-COMP:20101"/>
        <dbReference type="ChEBI" id="CHEBI:15378"/>
        <dbReference type="ChEBI" id="CHEBI:30616"/>
        <dbReference type="ChEBI" id="CHEBI:46858"/>
        <dbReference type="ChEBI" id="CHEBI:61978"/>
        <dbReference type="ChEBI" id="CHEBI:456216"/>
        <dbReference type="EC" id="2.7.10.1"/>
    </reaction>
</comment>
<proteinExistence type="predicted"/>
<keyword evidence="11 18" id="KW-1133">Transmembrane helix</keyword>
<organism evidence="21 22">
    <name type="scientific">Romanomermis culicivorax</name>
    <name type="common">Nematode worm</name>
    <dbReference type="NCBI Taxonomy" id="13658"/>
    <lineage>
        <taxon>Eukaryota</taxon>
        <taxon>Metazoa</taxon>
        <taxon>Ecdysozoa</taxon>
        <taxon>Nematoda</taxon>
        <taxon>Enoplea</taxon>
        <taxon>Dorylaimia</taxon>
        <taxon>Mermithida</taxon>
        <taxon>Mermithoidea</taxon>
        <taxon>Mermithidae</taxon>
        <taxon>Romanomermis</taxon>
    </lineage>
</organism>
<dbReference type="GO" id="GO:0042593">
    <property type="term" value="P:glucose homeostasis"/>
    <property type="evidence" value="ECO:0007669"/>
    <property type="project" value="TreeGrafter"/>
</dbReference>
<evidence type="ECO:0000259" key="19">
    <source>
        <dbReference type="PROSITE" id="PS50011"/>
    </source>
</evidence>
<keyword evidence="12 18" id="KW-0472">Membrane</keyword>
<feature type="binding site" evidence="17">
    <location>
        <position position="683"/>
    </location>
    <ligand>
        <name>ATP</name>
        <dbReference type="ChEBI" id="CHEBI:30616"/>
    </ligand>
</feature>
<evidence type="ECO:0000313" key="22">
    <source>
        <dbReference type="WBParaSite" id="nRc.2.0.1.t02888-RA"/>
    </source>
</evidence>
<dbReference type="GO" id="GO:0043560">
    <property type="term" value="F:insulin receptor substrate binding"/>
    <property type="evidence" value="ECO:0007669"/>
    <property type="project" value="TreeGrafter"/>
</dbReference>
<evidence type="ECO:0000256" key="1">
    <source>
        <dbReference type="ARBA" id="ARBA00004479"/>
    </source>
</evidence>
<dbReference type="Gene3D" id="3.80.20.20">
    <property type="entry name" value="Receptor L-domain"/>
    <property type="match status" value="1"/>
</dbReference>
<evidence type="ECO:0000256" key="15">
    <source>
        <dbReference type="ARBA" id="ARBA00023211"/>
    </source>
</evidence>
<dbReference type="Pfam" id="PF00041">
    <property type="entry name" value="fn3"/>
    <property type="match status" value="1"/>
</dbReference>
<evidence type="ECO:0000256" key="5">
    <source>
        <dbReference type="ARBA" id="ARBA00022692"/>
    </source>
</evidence>
<evidence type="ECO:0000256" key="16">
    <source>
        <dbReference type="ARBA" id="ARBA00051243"/>
    </source>
</evidence>
<keyword evidence="3" id="KW-0808">Transferase</keyword>
<keyword evidence="14" id="KW-0325">Glycoprotein</keyword>
<dbReference type="SMART" id="SM00219">
    <property type="entry name" value="TyrKc"/>
    <property type="match status" value="1"/>
</dbReference>
<evidence type="ECO:0000256" key="7">
    <source>
        <dbReference type="ARBA" id="ARBA00022737"/>
    </source>
</evidence>
<dbReference type="InterPro" id="IPR003961">
    <property type="entry name" value="FN3_dom"/>
</dbReference>
<dbReference type="InterPro" id="IPR036116">
    <property type="entry name" value="FN3_sf"/>
</dbReference>
<evidence type="ECO:0000256" key="12">
    <source>
        <dbReference type="ARBA" id="ARBA00023136"/>
    </source>
</evidence>
<dbReference type="SUPFAM" id="SSF56112">
    <property type="entry name" value="Protein kinase-like (PK-like)"/>
    <property type="match status" value="1"/>
</dbReference>
<dbReference type="SUPFAM" id="SSF52058">
    <property type="entry name" value="L domain-like"/>
    <property type="match status" value="1"/>
</dbReference>
<dbReference type="PANTHER" id="PTHR24416">
    <property type="entry name" value="TYROSINE-PROTEIN KINASE RECEPTOR"/>
    <property type="match status" value="1"/>
</dbReference>
<dbReference type="InterPro" id="IPR011009">
    <property type="entry name" value="Kinase-like_dom_sf"/>
</dbReference>
<dbReference type="Pfam" id="PF07714">
    <property type="entry name" value="PK_Tyr_Ser-Thr"/>
    <property type="match status" value="1"/>
</dbReference>
<dbReference type="Gene3D" id="1.10.510.10">
    <property type="entry name" value="Transferase(Phosphotransferase) domain 1"/>
    <property type="match status" value="1"/>
</dbReference>
<dbReference type="GO" id="GO:0051897">
    <property type="term" value="P:positive regulation of phosphatidylinositol 3-kinase/protein kinase B signal transduction"/>
    <property type="evidence" value="ECO:0007669"/>
    <property type="project" value="TreeGrafter"/>
</dbReference>
<feature type="transmembrane region" description="Helical" evidence="18">
    <location>
        <begin position="581"/>
        <end position="606"/>
    </location>
</feature>
<dbReference type="InterPro" id="IPR050122">
    <property type="entry name" value="RTK"/>
</dbReference>
<keyword evidence="10 17" id="KW-0067">ATP-binding</keyword>
<dbReference type="InterPro" id="IPR036941">
    <property type="entry name" value="Rcpt_L-dom_sf"/>
</dbReference>
<evidence type="ECO:0000256" key="13">
    <source>
        <dbReference type="ARBA" id="ARBA00023170"/>
    </source>
</evidence>
<reference evidence="22" key="1">
    <citation type="submission" date="2022-11" db="UniProtKB">
        <authorList>
            <consortium name="WormBaseParasite"/>
        </authorList>
    </citation>
    <scope>IDENTIFICATION</scope>
</reference>
<keyword evidence="21" id="KW-1185">Reference proteome</keyword>
<keyword evidence="15" id="KW-0464">Manganese</keyword>
<dbReference type="SUPFAM" id="SSF49265">
    <property type="entry name" value="Fibronectin type III"/>
    <property type="match status" value="2"/>
</dbReference>
<dbReference type="InterPro" id="IPR013783">
    <property type="entry name" value="Ig-like_fold"/>
</dbReference>